<name>A0A345SV12_9ACTN</name>
<organism evidence="1 2">
    <name type="scientific">Peterkaempfera bronchialis</name>
    <dbReference type="NCBI Taxonomy" id="2126346"/>
    <lineage>
        <taxon>Bacteria</taxon>
        <taxon>Bacillati</taxon>
        <taxon>Actinomycetota</taxon>
        <taxon>Actinomycetes</taxon>
        <taxon>Kitasatosporales</taxon>
        <taxon>Streptomycetaceae</taxon>
        <taxon>Peterkaempfera</taxon>
    </lineage>
</organism>
<keyword evidence="2" id="KW-1185">Reference proteome</keyword>
<accession>A0A345SV12</accession>
<gene>
    <name evidence="1" type="ORF">C7M71_009055</name>
</gene>
<sequence>MVFSVSALVLFAIILVILIRNKTMKLAHAILGALFGFFLAQSSAASPIQNFLSQIAKTLNDLTS</sequence>
<dbReference type="Proteomes" id="UP000249340">
    <property type="component" value="Chromosome"/>
</dbReference>
<protein>
    <submittedName>
        <fullName evidence="1">Uncharacterized protein</fullName>
    </submittedName>
</protein>
<dbReference type="OrthoDB" id="4250151at2"/>
<evidence type="ECO:0000313" key="2">
    <source>
        <dbReference type="Proteomes" id="UP000249340"/>
    </source>
</evidence>
<dbReference type="EMBL" id="CP031264">
    <property type="protein sequence ID" value="AXI77567.1"/>
    <property type="molecule type" value="Genomic_DNA"/>
</dbReference>
<dbReference type="KEGG" id="stri:C7M71_009055"/>
<dbReference type="AlphaFoldDB" id="A0A345SV12"/>
<evidence type="ECO:0000313" key="1">
    <source>
        <dbReference type="EMBL" id="AXI77567.1"/>
    </source>
</evidence>
<reference evidence="2" key="1">
    <citation type="submission" date="2018-07" db="EMBL/GenBank/DDBJ databases">
        <title>Streptacidiphilus bronchialis DSM 106435 chromosome.</title>
        <authorList>
            <person name="Batra D."/>
            <person name="Gulvik C.A."/>
        </authorList>
    </citation>
    <scope>NUCLEOTIDE SEQUENCE [LARGE SCALE GENOMIC DNA]</scope>
    <source>
        <strain evidence="2">DSM 106435</strain>
    </source>
</reference>
<proteinExistence type="predicted"/>